<keyword evidence="3" id="KW-1185">Reference proteome</keyword>
<dbReference type="EMBL" id="CP041614">
    <property type="protein sequence ID" value="QDO85713.1"/>
    <property type="molecule type" value="Genomic_DNA"/>
</dbReference>
<protein>
    <submittedName>
        <fullName evidence="2">DUF4123 domain-containing protein</fullName>
    </submittedName>
</protein>
<organism evidence="2 3">
    <name type="scientific">Shewanella psychropiezotolerans</name>
    <dbReference type="NCBI Taxonomy" id="2593655"/>
    <lineage>
        <taxon>Bacteria</taxon>
        <taxon>Pseudomonadati</taxon>
        <taxon>Pseudomonadota</taxon>
        <taxon>Gammaproteobacteria</taxon>
        <taxon>Alteromonadales</taxon>
        <taxon>Shewanellaceae</taxon>
        <taxon>Shewanella</taxon>
    </lineage>
</organism>
<proteinExistence type="predicted"/>
<evidence type="ECO:0000313" key="2">
    <source>
        <dbReference type="EMBL" id="QDO85713.1"/>
    </source>
</evidence>
<evidence type="ECO:0000259" key="1">
    <source>
        <dbReference type="Pfam" id="PF13503"/>
    </source>
</evidence>
<evidence type="ECO:0000313" key="3">
    <source>
        <dbReference type="Proteomes" id="UP000315947"/>
    </source>
</evidence>
<feature type="domain" description="DUF4123" evidence="1">
    <location>
        <begin position="14"/>
        <end position="127"/>
    </location>
</feature>
<gene>
    <name evidence="2" type="ORF">FM037_23660</name>
</gene>
<dbReference type="Proteomes" id="UP000315947">
    <property type="component" value="Chromosome"/>
</dbReference>
<accession>A0ABX5X423</accession>
<dbReference type="Pfam" id="PF13503">
    <property type="entry name" value="DUF4123"/>
    <property type="match status" value="1"/>
</dbReference>
<dbReference type="InterPro" id="IPR025391">
    <property type="entry name" value="DUF4123"/>
</dbReference>
<name>A0ABX5X423_9GAMM</name>
<sequence length="267" mass="30927">MVLKQWIENQQQAVYLLVDLLSQPELLPLFCRLGGEDAQPLFQQAEFEEHKEKGPWLLPLSQLIKKDPDILTEYPSLRGAWLSSSHSPEAISKHLQSLLLAVYEGEAVLFRYYDINVLAPFLSSLTSVKQEEFMGPIHHLAMEHDQHWLNFSNNQIRAYDASRDVPWWYLSPEQLASQSNLPRHVYTIERQLWQQLHPLMCMQPMRKEIIESAIISAKQENMDEFDIPMWAAAQLGKSVNYSPEGIVLGMKLNQQESLTLARWMESV</sequence>
<reference evidence="2 3" key="1">
    <citation type="submission" date="2019-07" db="EMBL/GenBank/DDBJ databases">
        <title>Shewanella sp. YLB-06 whole genomic sequence.</title>
        <authorList>
            <person name="Yu L."/>
        </authorList>
    </citation>
    <scope>NUCLEOTIDE SEQUENCE [LARGE SCALE GENOMIC DNA]</scope>
    <source>
        <strain evidence="2 3">YLB-06</strain>
    </source>
</reference>